<keyword evidence="4" id="KW-0547">Nucleotide-binding</keyword>
<organism evidence="9 11">
    <name type="scientific">Rotaria sordida</name>
    <dbReference type="NCBI Taxonomy" id="392033"/>
    <lineage>
        <taxon>Eukaryota</taxon>
        <taxon>Metazoa</taxon>
        <taxon>Spiralia</taxon>
        <taxon>Gnathifera</taxon>
        <taxon>Rotifera</taxon>
        <taxon>Eurotatoria</taxon>
        <taxon>Bdelloidea</taxon>
        <taxon>Philodinida</taxon>
        <taxon>Philodinidae</taxon>
        <taxon>Rotaria</taxon>
    </lineage>
</organism>
<keyword evidence="3" id="KW-0732">Signal</keyword>
<dbReference type="SUPFAM" id="SSF52540">
    <property type="entry name" value="P-loop containing nucleoside triphosphate hydrolases"/>
    <property type="match status" value="1"/>
</dbReference>
<accession>A0A815EYM0</accession>
<feature type="region of interest" description="Disordered" evidence="7">
    <location>
        <begin position="4437"/>
        <end position="4473"/>
    </location>
</feature>
<protein>
    <recommendedName>
        <fullName evidence="8">VWFA domain-containing protein</fullName>
    </recommendedName>
</protein>
<evidence type="ECO:0000313" key="10">
    <source>
        <dbReference type="EMBL" id="CAF1580937.1"/>
    </source>
</evidence>
<feature type="compositionally biased region" description="Basic residues" evidence="7">
    <location>
        <begin position="4457"/>
        <end position="4467"/>
    </location>
</feature>
<dbReference type="PROSITE" id="PS50234">
    <property type="entry name" value="VWFA"/>
    <property type="match status" value="3"/>
</dbReference>
<feature type="coiled-coil region" evidence="6">
    <location>
        <begin position="674"/>
        <end position="726"/>
    </location>
</feature>
<dbReference type="Pfam" id="PF00092">
    <property type="entry name" value="VWA"/>
    <property type="match status" value="2"/>
</dbReference>
<sequence length="5627" mass="651013">QAENFITKLNILRITEQQEIGFTFVESEFIQAIREGWWILLDNVNCAPLDVLERLNSLTEDNPMLSLYENSKGEILRENQGIHSNFRLFTTANLNRIYSNKLSSAFLNRVIRICLPQIDDFDIKTDNDPTTSDLYELLSTQLTTIPAGTQLAHLLMLTHLNVKQDVKDNVLIYPSDFSITYRLLEQCIHTIFYLISRKVKPVDACYWSLIRCYCSSLQNHQQYKSFITKLQQTIDKLNLRSSSIVYSTALDELDRKQALWIQESQRIRSKFISFERYLVELIFNMIKILTYDNKFPKLTCTLFILFIDNILLLMSSSDPKLIQLKQTLTNNDNLQIDLDKELTDLMQQNNISIHIDFKQTTNKGKLIQRLISDSSLWLCSTCEEISTLLELFIRNTSFIDTHERLEFLQRAISIIDIFHQFFSSSIFALFDRTTELTRLCSSVIQYLRPLLAFKDKCSAYALFHDPAFIDAKYQFRVHLFENFDSSLVWSFERAQSFPIRSTRKDLRKLIEHMVNTKVHANMMKPIQYFATLLEWISLQWTFDDYLTISVRNALQKNVCITRDFILESELKFSALELSNKMTTIIGSIVRDLPSESSSINTNYSRLKKELELKRAALDKCKENIQELESQLAESESSKQNEINVTNRGTSNLRSKLSRDISIFHPDENPLSSRLNILKQEQIKLKSEVDTLNNDYNRSSHNRTAALDKAITAREKLYDEMKNLLESDAYKFVHEQLEQSDAKQLNHFLRLLSEARKNPTLINRDGLLDTRAILATSFGRELIEHDDILESSLIFFLFGYYFLPYFDQRYRFFIISNWQQINDDIDINTLNLYDLIIYCPNKNPYQCCLLSITKQNNVISIIISSIQYIYINELRNVLNESLPDGIQCHIKQKEFEHIKKTITENGQELFGLACLMYLYQQDDITSTRINEIYDQIKIIFGELKYFVEHNAIERKTSTVLIYQNIKRFQNDLDSFNLSNNSDDLWVTSIQQMWTLIKPYQEKFSSTVAQKLQEELQYSIQSIEPPNLSSRLTSLGYLEPLKEKYGCVHMIIQHLKEGMNSTAIESIPEFHILFNFVNKILKLLKLLIQHTIFGKDDYINELYENTPFTIHHLEHIFHSTLFVINIVNNQLQIGVTQTKSIFDDLQIKLDEYLLKLKFSNNLLIRYNLTNLIRPLATLFDPNRRSTTIINTLNDISNENSSIMRDPLELRRKQMQSQIDETIKRLNENLIIASQLPIQPQPIIQRIHTALHKLKIFDINQDDEKNFKWLIHEERTLADLLQKFNQEINQYTTFNVTLPDDESIHEINETELSFNINNVHILNYENELKFLQENIKNSSQGNQFNELSNVIRLTNAHVSSQTWLRAACLLKSDNKDELRDILMKLNNDLVMQLERGLNNEENKNTFIDNFAFAYAQFRSDLLNVETKQGMLSNYIDIAKLVNSIQQWTKKTNLNIFNMFDNIKKISDDLNLAENRMQNFTTNVSCSLLPIDIRPEDLICLFIPEYTSIMLVICEKFNQINEFLSGRINKIEPLQLPSFVSSNGATNGLSSFIYRDQSTSTPLFDRQKHILEIRGSSTKFIQQLIALFMEPKIQTDGLMNVSTSVKELFPIQIALSFALLILTDWIALKLDDFNEHIHLLTMTTLKEKDAELQKMKTNIYYLEQDLNNDKQNLEKISKDYENAEIDLECNKRETYSVRDRLQQLVDKCLRDKTNIEIQIQMKEEKISNDQHLLNDELIIYKNRLKQEQDQWLFETVNYLKGISEKIITNITDIINKPMPNNTSKTDITSLLNNIVDFCRQNLLEPTKTNLDTNKIQQMKNSITSELDNIKTHVKDKIVDNDPMYSFIFFYCDLICMSLDSLVHSTLSWNKYIDILKTTQMIEYAQNKKKIILCNLNRCTNDECKIFLDQVRSGEEQTKVLKHAYEISRQVHTEVTKLDMAFTGQHSKHIQYLIREFKRFVGNLLYAGCLYSQLQYGIREPFSEYLVGIENDIIDSRLPRSESDLLKLLETCELQLKSHSDALIYQTLHIAFTFSSNSFSLFDEINRSVKELIQLVLPSAHLISRSWLTIDTLIHKICQNVTIEEVEILKQICKDFSKFTNETCEINNQSDFINKQLESDLFKIIWKHIEQLVEILVKNRPKMKIFNENLLNRWHRTMKEIFRGFIQARKFNIQRQLEWNQRNVKQISTLLNIEDATSNTKTNSIYRLADIERALQQKTRLLTDIDTDHRSSRLNRLQHLEIFYQLTIGGIDNLEAILMNMPIHHIDLLSFFKLLNSTRELYKGSEINLLEQPLIHFINDDLIFKNSFQLLDGIYRLEQNVFQDLYEAAKIEMENRFNEFQDSIKFESIFNIVKLENNEWNKAGENFICLRKDKRKKISWKDIKGRIQSNKTLQTFVSHLPFVSTSPSHIDINILFQFYANEILLYMAYHQKGNDFAFSLAPQEEVKDFINLYSRYKNSFKLSPIDQTFSLVSGNISWLLIKCSNIYLTRIDLQLLVEDDQQPEDNIPSNQRPPDTSNNTNTSKPVNVKQKKIKYNIVSEIPVFLTSKETAVKILISLPRIDVINIKIDNKQVFQMEWWKFAVSQREHNINQYLNIKYFQSNKEFYVTKLTLNTQSTTTTVPLSNQIKQNLIDLEEQIINQLNEKSDDEAWKTLIANNTMQKFNNNMNQIVQLSRCLRLTSNDLLNSINIYNLFNKLPKPEIQNNLLDLIPFKDFLAVAQNIYIVDDFEPALEHEFSRVWTRSMDRSFQSIIKCRDQVYSDIYLYVDHLRLNKCQLFLLYACANTLSNNMTSSIQSDFNTMLAECTKFCELKYLDRPEYIQHLEECQRLIYEAQRIYRTMKRSSNNWIEINDLFDLSSFKIEINLSNAFLYSQMSRDTHIWLVENIGSDATPTIMTCHPKPAILDFGVALPGIHQRMTQRIYIHNEVDRDLKIKIDRSTKPTDTPFDVTTDNLQLTPGDICELEVILRPPTNICSLKENWDLIVDDQIKLSNTLQAQAEIVEIDLKISTETIDFGLVSCNSHRIVENIQLENILPYPVRVKAQLKLPETNQYNSILTMVNNELNIPAKSKISFGIALEASKNIEEDIEADVFLAVDSPKNIKAIRINAKIRQILLEIHYQGRSINKNQSQYILTMNNFYRGERRILPIEFFNNGPIEYTLRLNSQSLKLSKNEVQLPVDKKENINIEIYMPNDRISHTFILEIGFLNNKHQYYFMLPCEIAEPKMTYTTSNPQNKHIIHIIQKGQMELIQDKNLGTVQPISQEVKFKNTSKATVTFHFLQTITAQDPPLPLSSHFKIEPDNVIIQPNGNISVQFIYYPIDLRPFNVNVQLQSNTSPHPINIPYSVEYHTPILRTTPHSVIDIGLIKSGTISKKEFLKINNIGKKDLRFEIYGLNYQEKFVQAIDIQKTGSKSNSQDSNPTIKISQGGFTSLDINIQCDQVNLPSEYDMTRLFEFELVSLCDPVIDVDSKLDNRRVKIIIIGHMKPLPAFIPTPEENPKEWSSLELLPSQWLHYFSQQCKIYQSYTSLIILTAIAYICGSQKTKDNNLPLTLDDWTNFCLNLNSDISKTSQEKLKLNNFDDVNTISRAIDNVIKYLRLSLNNYISFFQNSILFHDSFTNNDVVRLQLFSVINSAANVDEAYTMQLYTTKFYNIYENSSPENASQQAIKFIYQCIANDSAISEEVRIFIKFIRNAIRSSTTFNIQDTLKKHIPSTNTFRELLTMINDSFRLKWTILFELFSDRVRTILVKLINADYQALLEIHLKLENEKENNTLQGSLLNLIHKAHDLWSTLNETNKFELFLSIFDEHKMLYPLITSISIKNQARLCDIVAITAVIFEKIDPSFDFTPINDVFQKPYIDQVRQALGKISHISSNNHDYVMSHMRTFRLSLQKYPSDDFILSNGKVESYCSILNYLIPLTYNQKTFVNKTITIIWNILCDASKSQTTIANIVNQILHLLHILNEEKNWLSIQESYYQHYMKPSWETMLTFISTIGCNNEIISYIKKLTNVHEEETMINIILEIGRFISTNDELISFNKYQSSIKSLKLNTTSTIELLEKLRNIVPQEFQEQIQAYLTITSLPNISKINDEDQYQILDNIVNSWIRLLNIKGADLRRLFETISSILTSFHGLIVYRHSSLNKALYTTSLTSALCTLSNYRQRTREKLGIDISTIQSNKIPSILTTIQQTLVKIQQLNPSISSTEKSQDITSLSSSLSNSGSTSKTIPTNKTTPSTESIQTSLYSMDTLKKMQDSVIKYVQSPLCPSFRFNESDKIHTIIIKAHDYCSQVTQWYGIFTTFNVLVHNQSNINNLNQNEIAHNIILHGLQLLRDLIIIKKILEPIFSITGVRFLIKDLNRLEKCFLSLSLENYFQLRETLRQLNIDVSSIVNDFPPPSKTRGRKGELNKRKIFDMLEPNVSKPLSTLENQSQTTKIDDDTPLTLEDWRATTQNQSPEKTKDILELSKLKSKSKSNKRKIGSDSKKNLLSNIEKLAKETSSQSLTKVNVSTTSHTNDGKQNTWNDIDGSIDFNIDLQMKAMQEQLKKQPNLLELYESIKTKGKRTPPDGKLDNRATLISTIQRDRWTYQLLVETPPIARMINLIIKEFRSKWETLINNINTNEQHELHWCIMIDNSGSMSIYRNSIYEILVILMELHRKLESKFSVARFGGRNNQKMLKNMTDRFTIQDGQFVLEALTFDEGTYPATGLDNISNRVFGIADENNPSNPLVHRLVLMITDGLTHDNDDTTYTETIKKYDINLGVLFIETAGQSTSQVLLRGLKKAQYRIVHANDISQSPKILTQLMHDMVKTSIKTDNHTTITNSFPTINIKIPNIPEKPFLCDTIIQNLTYDSANPTSYMISSSTAIIPRLNQSQSQLTNYLSLTTEYTDYSSKALNKLREYYHTLKVSTIMQDIEKNWISEEYRLSGVVEDVSTVLGDLVLPFNKFTRRRAALRGSSLYLPGLIKAMTSEWTYKKIFSSKLAGGKRDHAVCLVLDVSTSMLGTLSTGLKEAIIVLTAALRKLDLTQFGIIIFGREVRLIKSNEQSWDATTIYTLVNELRFDQDEDTKDADAIETAIDLLSQSSTRGEKKIFIFTDGYSNCGNRLAMVQQRAENNGIDLIAMAIGIDPTNLQLVYKRYLQCATVRGLSKALRALFEQEAQIVLSEWAPIDNDKKQPTDDTKDTISKDNLFEDIVSKKAFSDMINELAGERELMLMQSGQPPSNITIDICFCLDCTGSMSRWLAAVKGQMKTIMEGIQDEVKVKYPSLKLQLRFAIVAYRDLKDKPPIMKIDFTEKTVDVMKFLNGITASGGSDIPEDVLSALDTCLTLNWSKTNARFIVLITDAPGHGPELNNDLTNDHYNKGNGKHTLDGICDRLLKKNEEIDLMFCVIKPKATAKMMDAFKSQYTSKASDAERAFKDIKLFDTKQLEAQSYHFVFVLDESGSMNSHWNELQKAYNNFLTRRNDDQGGDDVITIVQFDSSARTICLRRKVADAPRTLSINGGGTDYAKGLKEATKEIENDKTKASIVMIFMSDGADGGSENPENIITQLRSKYTKDHNFICHTIGFGGGIRKGSEEEKKLKRMADNGGGEMYKAETGNELIKKFEDIAANSTTSSALIERFSEILSRDINTKIMIDYL</sequence>
<dbReference type="InterPro" id="IPR027417">
    <property type="entry name" value="P-loop_NTPase"/>
</dbReference>
<keyword evidence="5" id="KW-0067">ATP-binding</keyword>
<feature type="region of interest" description="Disordered" evidence="7">
    <location>
        <begin position="2497"/>
        <end position="2520"/>
    </location>
</feature>
<dbReference type="InterPro" id="IPR056861">
    <property type="entry name" value="HMCN1-like_VWA"/>
</dbReference>
<keyword evidence="2" id="KW-0964">Secreted</keyword>
<feature type="region of interest" description="Disordered" evidence="7">
    <location>
        <begin position="4196"/>
        <end position="4229"/>
    </location>
</feature>
<dbReference type="Pfam" id="PF07728">
    <property type="entry name" value="AAA_5"/>
    <property type="match status" value="1"/>
</dbReference>
<evidence type="ECO:0000256" key="7">
    <source>
        <dbReference type="SAM" id="MobiDB-lite"/>
    </source>
</evidence>
<keyword evidence="6" id="KW-0175">Coiled coil</keyword>
<dbReference type="PANTHER" id="PTHR48103:SF2">
    <property type="entry name" value="MIDASIN"/>
    <property type="match status" value="1"/>
</dbReference>
<dbReference type="Pfam" id="PF25106">
    <property type="entry name" value="VWA_4"/>
    <property type="match status" value="1"/>
</dbReference>
<gene>
    <name evidence="10" type="ORF">JXQ802_LOCUS46213</name>
    <name evidence="9" type="ORF">PYM288_LOCUS30486</name>
</gene>
<name>A0A815EYM0_9BILA</name>
<comment type="subcellular location">
    <subcellularLocation>
        <location evidence="1">Secreted</location>
    </subcellularLocation>
</comment>
<dbReference type="InterPro" id="IPR002035">
    <property type="entry name" value="VWF_A"/>
</dbReference>
<evidence type="ECO:0000313" key="11">
    <source>
        <dbReference type="Proteomes" id="UP000663854"/>
    </source>
</evidence>
<keyword evidence="12" id="KW-1185">Reference proteome</keyword>
<dbReference type="GO" id="GO:0000055">
    <property type="term" value="P:ribosomal large subunit export from nucleus"/>
    <property type="evidence" value="ECO:0007669"/>
    <property type="project" value="TreeGrafter"/>
</dbReference>
<dbReference type="GO" id="GO:0030687">
    <property type="term" value="C:preribosome, large subunit precursor"/>
    <property type="evidence" value="ECO:0007669"/>
    <property type="project" value="TreeGrafter"/>
</dbReference>
<feature type="compositionally biased region" description="Basic and acidic residues" evidence="7">
    <location>
        <begin position="4446"/>
        <end position="4456"/>
    </location>
</feature>
<feature type="domain" description="VWFA" evidence="8">
    <location>
        <begin position="5422"/>
        <end position="5596"/>
    </location>
</feature>
<dbReference type="SUPFAM" id="SSF53300">
    <property type="entry name" value="vWA-like"/>
    <property type="match status" value="4"/>
</dbReference>
<dbReference type="EMBL" id="CAJNOL010004098">
    <property type="protein sequence ID" value="CAF1580937.1"/>
    <property type="molecule type" value="Genomic_DNA"/>
</dbReference>
<evidence type="ECO:0000313" key="12">
    <source>
        <dbReference type="Proteomes" id="UP000663870"/>
    </source>
</evidence>
<dbReference type="Gene3D" id="2.60.40.10">
    <property type="entry name" value="Immunoglobulins"/>
    <property type="match status" value="1"/>
</dbReference>
<evidence type="ECO:0000256" key="1">
    <source>
        <dbReference type="ARBA" id="ARBA00004613"/>
    </source>
</evidence>
<dbReference type="Gene3D" id="3.40.50.410">
    <property type="entry name" value="von Willebrand factor, type A domain"/>
    <property type="match status" value="4"/>
</dbReference>
<comment type="caution">
    <text evidence="9">The sequence shown here is derived from an EMBL/GenBank/DDBJ whole genome shotgun (WGS) entry which is preliminary data.</text>
</comment>
<evidence type="ECO:0000256" key="6">
    <source>
        <dbReference type="SAM" id="Coils"/>
    </source>
</evidence>
<reference evidence="9" key="1">
    <citation type="submission" date="2021-02" db="EMBL/GenBank/DDBJ databases">
        <authorList>
            <person name="Nowell W R."/>
        </authorList>
    </citation>
    <scope>NUCLEOTIDE SEQUENCE</scope>
</reference>
<dbReference type="GO" id="GO:0000027">
    <property type="term" value="P:ribosomal large subunit assembly"/>
    <property type="evidence" value="ECO:0007669"/>
    <property type="project" value="TreeGrafter"/>
</dbReference>
<evidence type="ECO:0000313" key="9">
    <source>
        <dbReference type="EMBL" id="CAF1312457.1"/>
    </source>
</evidence>
<feature type="region of interest" description="Disordered" evidence="7">
    <location>
        <begin position="4412"/>
        <end position="4431"/>
    </location>
</feature>
<feature type="compositionally biased region" description="Low complexity" evidence="7">
    <location>
        <begin position="4202"/>
        <end position="4215"/>
    </location>
</feature>
<feature type="coiled-coil region" evidence="6">
    <location>
        <begin position="1659"/>
        <end position="1689"/>
    </location>
</feature>
<feature type="domain" description="VWFA" evidence="8">
    <location>
        <begin position="4616"/>
        <end position="4796"/>
    </location>
</feature>
<evidence type="ECO:0000256" key="2">
    <source>
        <dbReference type="ARBA" id="ARBA00022525"/>
    </source>
</evidence>
<feature type="compositionally biased region" description="Polar residues" evidence="7">
    <location>
        <begin position="639"/>
        <end position="649"/>
    </location>
</feature>
<feature type="compositionally biased region" description="Polar residues" evidence="7">
    <location>
        <begin position="4412"/>
        <end position="4423"/>
    </location>
</feature>
<feature type="compositionally biased region" description="Polar residues" evidence="7">
    <location>
        <begin position="2502"/>
        <end position="2520"/>
    </location>
</feature>
<dbReference type="InterPro" id="IPR013783">
    <property type="entry name" value="Ig-like_fold"/>
</dbReference>
<feature type="region of interest" description="Disordered" evidence="7">
    <location>
        <begin position="630"/>
        <end position="649"/>
    </location>
</feature>
<dbReference type="PANTHER" id="PTHR48103">
    <property type="entry name" value="MIDASIN-RELATED"/>
    <property type="match status" value="1"/>
</dbReference>
<dbReference type="InterPro" id="IPR011704">
    <property type="entry name" value="ATPase_dyneun-rel_AAA"/>
</dbReference>
<evidence type="ECO:0000259" key="8">
    <source>
        <dbReference type="PROSITE" id="PS50234"/>
    </source>
</evidence>
<proteinExistence type="predicted"/>
<dbReference type="GO" id="GO:0005524">
    <property type="term" value="F:ATP binding"/>
    <property type="evidence" value="ECO:0007669"/>
    <property type="project" value="UniProtKB-KW"/>
</dbReference>
<evidence type="ECO:0000256" key="5">
    <source>
        <dbReference type="ARBA" id="ARBA00022840"/>
    </source>
</evidence>
<dbReference type="GO" id="GO:0005634">
    <property type="term" value="C:nucleus"/>
    <property type="evidence" value="ECO:0007669"/>
    <property type="project" value="TreeGrafter"/>
</dbReference>
<evidence type="ECO:0000256" key="4">
    <source>
        <dbReference type="ARBA" id="ARBA00022741"/>
    </source>
</evidence>
<dbReference type="Gene3D" id="3.40.50.300">
    <property type="entry name" value="P-loop containing nucleotide triphosphate hydrolases"/>
    <property type="match status" value="1"/>
</dbReference>
<dbReference type="Proteomes" id="UP000663854">
    <property type="component" value="Unassembled WGS sequence"/>
</dbReference>
<evidence type="ECO:0000256" key="3">
    <source>
        <dbReference type="ARBA" id="ARBA00022729"/>
    </source>
</evidence>
<feature type="compositionally biased region" description="Polar residues" evidence="7">
    <location>
        <begin position="4216"/>
        <end position="4229"/>
    </location>
</feature>
<feature type="non-terminal residue" evidence="9">
    <location>
        <position position="5627"/>
    </location>
</feature>
<dbReference type="GO" id="GO:0016887">
    <property type="term" value="F:ATP hydrolysis activity"/>
    <property type="evidence" value="ECO:0007669"/>
    <property type="project" value="InterPro"/>
</dbReference>
<dbReference type="CDD" id="cd00198">
    <property type="entry name" value="vWFA"/>
    <property type="match status" value="4"/>
</dbReference>
<dbReference type="Proteomes" id="UP000663870">
    <property type="component" value="Unassembled WGS sequence"/>
</dbReference>
<dbReference type="SMART" id="SM00327">
    <property type="entry name" value="VWA"/>
    <property type="match status" value="4"/>
</dbReference>
<dbReference type="InterPro" id="IPR036465">
    <property type="entry name" value="vWFA_dom_sf"/>
</dbReference>
<feature type="domain" description="VWFA" evidence="8">
    <location>
        <begin position="4978"/>
        <end position="5181"/>
    </location>
</feature>
<dbReference type="EMBL" id="CAJNOH010002835">
    <property type="protein sequence ID" value="CAF1312457.1"/>
    <property type="molecule type" value="Genomic_DNA"/>
</dbReference>